<evidence type="ECO:0000256" key="3">
    <source>
        <dbReference type="ARBA" id="ARBA00023002"/>
    </source>
</evidence>
<sequence>MILTKDIPMYKLHDGYQIPSIGFGTSGITGKKGAESVENALHNGYRLIDTAIRYENEGAVGAGIRRSSLPREEIYVTSKLRGGLYDYSTALASIEESLFRTGLDYFDLFLLHWPNPRQDKYVEAWSALIQAQKNGYVRSIGVSNFEPEHIDRLKKETDVTPVINQIELHPYFSQERVRKYNSDNEIVTQAWSPLSRARTVLQDETLNTLAKEKNKDAGQIVLRWHYQHGVIPIPKASGTEHQLSNLDIFDFELSDAEMKKIDSLTREDGRIDKQDPNEHEEF</sequence>
<dbReference type="InterPro" id="IPR023210">
    <property type="entry name" value="NADP_OxRdtase_dom"/>
</dbReference>
<dbReference type="PRINTS" id="PR00069">
    <property type="entry name" value="ALDKETRDTASE"/>
</dbReference>
<dbReference type="PANTHER" id="PTHR43827:SF3">
    <property type="entry name" value="NADP-DEPENDENT OXIDOREDUCTASE DOMAIN-CONTAINING PROTEIN"/>
    <property type="match status" value="1"/>
</dbReference>
<dbReference type="EMBL" id="JADGLW010000003">
    <property type="protein sequence ID" value="MBF0753832.1"/>
    <property type="molecule type" value="Genomic_DNA"/>
</dbReference>
<proteinExistence type="inferred from homology"/>
<accession>A0ABR9XY50</accession>
<keyword evidence="3" id="KW-0560">Oxidoreductase</keyword>
<dbReference type="PROSITE" id="PS00062">
    <property type="entry name" value="ALDOKETO_REDUCTASE_2"/>
    <property type="match status" value="1"/>
</dbReference>
<evidence type="ECO:0000256" key="1">
    <source>
        <dbReference type="ARBA" id="ARBA00007905"/>
    </source>
</evidence>
<dbReference type="SUPFAM" id="SSF51430">
    <property type="entry name" value="NAD(P)-linked oxidoreductase"/>
    <property type="match status" value="1"/>
</dbReference>
<name>A0ABR9XY50_9STAP</name>
<dbReference type="InterPro" id="IPR036812">
    <property type="entry name" value="NAD(P)_OxRdtase_dom_sf"/>
</dbReference>
<reference evidence="5 6" key="1">
    <citation type="submission" date="2020-10" db="EMBL/GenBank/DDBJ databases">
        <title>Mouse Oral microbiota.</title>
        <authorList>
            <person name="Joseph S."/>
            <person name="Aduse-Opoku J."/>
        </authorList>
    </citation>
    <scope>NUCLEOTIDE SEQUENCE [LARGE SCALE GENOMIC DNA]</scope>
    <source>
        <strain evidence="5 6">19428wE5_W307</strain>
    </source>
</reference>
<evidence type="ECO:0000313" key="5">
    <source>
        <dbReference type="EMBL" id="MBF0753832.1"/>
    </source>
</evidence>
<evidence type="ECO:0000256" key="2">
    <source>
        <dbReference type="ARBA" id="ARBA00022857"/>
    </source>
</evidence>
<feature type="domain" description="NADP-dependent oxidoreductase" evidence="4">
    <location>
        <begin position="21"/>
        <end position="264"/>
    </location>
</feature>
<comment type="similarity">
    <text evidence="1">Belongs to the aldo/keto reductase family.</text>
</comment>
<dbReference type="Proteomes" id="UP000647980">
    <property type="component" value="Unassembled WGS sequence"/>
</dbReference>
<comment type="caution">
    <text evidence="5">The sequence shown here is derived from an EMBL/GenBank/DDBJ whole genome shotgun (WGS) entry which is preliminary data.</text>
</comment>
<dbReference type="PROSITE" id="PS00798">
    <property type="entry name" value="ALDOKETO_REDUCTASE_1"/>
    <property type="match status" value="1"/>
</dbReference>
<dbReference type="PANTHER" id="PTHR43827">
    <property type="entry name" value="2,5-DIKETO-D-GLUCONIC ACID REDUCTASE"/>
    <property type="match status" value="1"/>
</dbReference>
<evidence type="ECO:0000313" key="6">
    <source>
        <dbReference type="Proteomes" id="UP000647980"/>
    </source>
</evidence>
<dbReference type="InterPro" id="IPR018170">
    <property type="entry name" value="Aldo/ket_reductase_CS"/>
</dbReference>
<organism evidence="5 6">
    <name type="scientific">Jeotgalicoccus nanhaiensis</name>
    <dbReference type="NCBI Taxonomy" id="568603"/>
    <lineage>
        <taxon>Bacteria</taxon>
        <taxon>Bacillati</taxon>
        <taxon>Bacillota</taxon>
        <taxon>Bacilli</taxon>
        <taxon>Bacillales</taxon>
        <taxon>Staphylococcaceae</taxon>
        <taxon>Jeotgalicoccus</taxon>
    </lineage>
</organism>
<dbReference type="InterPro" id="IPR020471">
    <property type="entry name" value="AKR"/>
</dbReference>
<protein>
    <submittedName>
        <fullName evidence="5">Aldo/keto reductase</fullName>
    </submittedName>
</protein>
<keyword evidence="2" id="KW-0521">NADP</keyword>
<dbReference type="Gene3D" id="3.20.20.100">
    <property type="entry name" value="NADP-dependent oxidoreductase domain"/>
    <property type="match status" value="1"/>
</dbReference>
<dbReference type="CDD" id="cd19132">
    <property type="entry name" value="AKR_AKR5D1_E1"/>
    <property type="match status" value="1"/>
</dbReference>
<dbReference type="PIRSF" id="PIRSF000097">
    <property type="entry name" value="AKR"/>
    <property type="match status" value="1"/>
</dbReference>
<keyword evidence="6" id="KW-1185">Reference proteome</keyword>
<gene>
    <name evidence="5" type="ORF">IR135_06085</name>
</gene>
<evidence type="ECO:0000259" key="4">
    <source>
        <dbReference type="Pfam" id="PF00248"/>
    </source>
</evidence>
<dbReference type="Pfam" id="PF00248">
    <property type="entry name" value="Aldo_ket_red"/>
    <property type="match status" value="1"/>
</dbReference>